<gene>
    <name evidence="1" type="ORF">MRATA1EN3_LOCUS18872</name>
</gene>
<protein>
    <submittedName>
        <fullName evidence="1">Uncharacterized protein</fullName>
    </submittedName>
</protein>
<name>A0ACB0F456_RANTA</name>
<proteinExistence type="predicted"/>
<sequence length="211" mass="22069">METRLVLNTGVEPPALLTESGPFPTGGPPSLPQEPPCDPPQHAGPSHGDRLPRGPPVLRSIRESEAELQERSSMPPSGPVTSLLRNSPPMAFPSPQALAARLQGRPTRAPPLLSSPPHLVLKMRLVGTSVTGTSPVCIGNADWGVTLNLGGEGAAPSPKPWRNEGAQGPGWRSRALWETRLCSGKGGSVPQRGSLRGCRQPRAEGPAPALS</sequence>
<organism evidence="1 2">
    <name type="scientific">Rangifer tarandus platyrhynchus</name>
    <name type="common">Svalbard reindeer</name>
    <dbReference type="NCBI Taxonomy" id="3082113"/>
    <lineage>
        <taxon>Eukaryota</taxon>
        <taxon>Metazoa</taxon>
        <taxon>Chordata</taxon>
        <taxon>Craniata</taxon>
        <taxon>Vertebrata</taxon>
        <taxon>Euteleostomi</taxon>
        <taxon>Mammalia</taxon>
        <taxon>Eutheria</taxon>
        <taxon>Laurasiatheria</taxon>
        <taxon>Artiodactyla</taxon>
        <taxon>Ruminantia</taxon>
        <taxon>Pecora</taxon>
        <taxon>Cervidae</taxon>
        <taxon>Odocoileinae</taxon>
        <taxon>Rangifer</taxon>
    </lineage>
</organism>
<dbReference type="EMBL" id="OX596115">
    <property type="protein sequence ID" value="CAI9707659.1"/>
    <property type="molecule type" value="Genomic_DNA"/>
</dbReference>
<dbReference type="Proteomes" id="UP001162501">
    <property type="component" value="Chromosome 31"/>
</dbReference>
<evidence type="ECO:0000313" key="1">
    <source>
        <dbReference type="EMBL" id="CAI9707659.1"/>
    </source>
</evidence>
<evidence type="ECO:0000313" key="2">
    <source>
        <dbReference type="Proteomes" id="UP001162501"/>
    </source>
</evidence>
<accession>A0ACB0F456</accession>
<reference evidence="1" key="1">
    <citation type="submission" date="2023-05" db="EMBL/GenBank/DDBJ databases">
        <authorList>
            <consortium name="ELIXIR-Norway"/>
        </authorList>
    </citation>
    <scope>NUCLEOTIDE SEQUENCE</scope>
</reference>